<sequence>MRRAALTVPSTSFSQPIEVDSNYAEETPPATREPQAKRQRRPASQAVARTARLVRTPQVARGGQHNAPPNITPSRIIPDDPVRTHHIGQPNPPPNITPSRIIPDNPVGTHPPPVMSRQAAPHVGRGAPMAIVDPQFQPANFPPGRVPTITPTRVIASDDNHHQVGNPNVKLEDFDPPLPRSEDEDDPNDESSDEEGRTVYGSLDGFIRPPPPRKAQPQNTNLPKDRDFPTPPPAGRQPTPAPPRRAGLGAGDALVESLLASADLSDTDLQLARQLFVAQEETLWKLSVVMWLRQRPTHTPNNNPVIANGATAHVYGTVIRELMGIAWQTRVRQRIREILLEHTLESYSRLQSVHGLPFGQSPLPLAKQPAAFRRQNLPPGLPNNLESMASLVTFLRAMVKHERTHMRSLLLFNVRQETRVRELGPVPKLFDLVVQIDRQFKPRAALRTPEEIRAELHDGVRVRIAMLRIITIHHLVHRAPGDMRSQWDLIDNDLEAVREKPYLEMQAHAVLIIRRDRKLFPGNIMFADVPIELVQIPSALETDIEARVMESELGPNPTHAQVDAILAREIALGN</sequence>
<reference evidence="3 4" key="3">
    <citation type="journal article" date="2017" name="G3 (Bethesda)">
        <title>Comparative analysis highlights variable genome content of wheat rusts and divergence of the mating loci.</title>
        <authorList>
            <person name="Cuomo C.A."/>
            <person name="Bakkeren G."/>
            <person name="Khalil H.B."/>
            <person name="Panwar V."/>
            <person name="Joly D."/>
            <person name="Linning R."/>
            <person name="Sakthikumar S."/>
            <person name="Song X."/>
            <person name="Adiconis X."/>
            <person name="Fan L."/>
            <person name="Goldberg J.M."/>
            <person name="Levin J.Z."/>
            <person name="Young S."/>
            <person name="Zeng Q."/>
            <person name="Anikster Y."/>
            <person name="Bruce M."/>
            <person name="Wang M."/>
            <person name="Yin C."/>
            <person name="McCallum B."/>
            <person name="Szabo L.J."/>
            <person name="Hulbert S."/>
            <person name="Chen X."/>
            <person name="Fellers J.P."/>
        </authorList>
    </citation>
    <scope>NUCLEOTIDE SEQUENCE</scope>
    <source>
        <strain evidence="3">isolate 1-1 / race 1 (BBBD)</strain>
        <strain evidence="4">Isolate 1-1 / race 1 (BBBD)</strain>
    </source>
</reference>
<dbReference type="Proteomes" id="UP000005240">
    <property type="component" value="Unassembled WGS sequence"/>
</dbReference>
<reference evidence="2" key="1">
    <citation type="submission" date="2009-11" db="EMBL/GenBank/DDBJ databases">
        <authorList>
            <consortium name="The Broad Institute Genome Sequencing Platform"/>
            <person name="Ward D."/>
            <person name="Feldgarden M."/>
            <person name="Earl A."/>
            <person name="Young S.K."/>
            <person name="Zeng Q."/>
            <person name="Koehrsen M."/>
            <person name="Alvarado L."/>
            <person name="Berlin A."/>
            <person name="Bochicchio J."/>
            <person name="Borenstein D."/>
            <person name="Chapman S.B."/>
            <person name="Chen Z."/>
            <person name="Engels R."/>
            <person name="Freedman E."/>
            <person name="Gellesch M."/>
            <person name="Goldberg J."/>
            <person name="Griggs A."/>
            <person name="Gujja S."/>
            <person name="Heilman E."/>
            <person name="Heiman D."/>
            <person name="Hepburn T."/>
            <person name="Howarth C."/>
            <person name="Jen D."/>
            <person name="Larson L."/>
            <person name="Lewis B."/>
            <person name="Mehta T."/>
            <person name="Park D."/>
            <person name="Pearson M."/>
            <person name="Roberts A."/>
            <person name="Saif S."/>
            <person name="Shea T."/>
            <person name="Shenoy N."/>
            <person name="Sisk P."/>
            <person name="Stolte C."/>
            <person name="Sykes S."/>
            <person name="Thomson T."/>
            <person name="Walk T."/>
            <person name="White J."/>
            <person name="Yandava C."/>
            <person name="Izard J."/>
            <person name="Baranova O.V."/>
            <person name="Blanton J.M."/>
            <person name="Tanner A.C."/>
            <person name="Dewhirst F.E."/>
            <person name="Haas B."/>
            <person name="Nusbaum C."/>
            <person name="Birren B."/>
        </authorList>
    </citation>
    <scope>NUCLEOTIDE SEQUENCE [LARGE SCALE GENOMIC DNA]</scope>
    <source>
        <strain evidence="2">1-1 BBBD Race 1</strain>
    </source>
</reference>
<feature type="compositionally biased region" description="Acidic residues" evidence="1">
    <location>
        <begin position="182"/>
        <end position="193"/>
    </location>
</feature>
<feature type="region of interest" description="Disordered" evidence="1">
    <location>
        <begin position="1"/>
        <end position="114"/>
    </location>
</feature>
<organism evidence="2">
    <name type="scientific">Puccinia triticina (isolate 1-1 / race 1 (BBBD))</name>
    <name type="common">Brown leaf rust fungus</name>
    <dbReference type="NCBI Taxonomy" id="630390"/>
    <lineage>
        <taxon>Eukaryota</taxon>
        <taxon>Fungi</taxon>
        <taxon>Dikarya</taxon>
        <taxon>Basidiomycota</taxon>
        <taxon>Pucciniomycotina</taxon>
        <taxon>Pucciniomycetes</taxon>
        <taxon>Pucciniales</taxon>
        <taxon>Pucciniaceae</taxon>
        <taxon>Puccinia</taxon>
    </lineage>
</organism>
<evidence type="ECO:0000313" key="2">
    <source>
        <dbReference type="EMBL" id="OAV89973.1"/>
    </source>
</evidence>
<proteinExistence type="predicted"/>
<evidence type="ECO:0000256" key="1">
    <source>
        <dbReference type="SAM" id="MobiDB-lite"/>
    </source>
</evidence>
<reference evidence="3" key="4">
    <citation type="submission" date="2025-05" db="UniProtKB">
        <authorList>
            <consortium name="EnsemblFungi"/>
        </authorList>
    </citation>
    <scope>IDENTIFICATION</scope>
    <source>
        <strain evidence="3">isolate 1-1 / race 1 (BBBD)</strain>
    </source>
</reference>
<dbReference type="OrthoDB" id="2504051at2759"/>
<keyword evidence="4" id="KW-1185">Reference proteome</keyword>
<evidence type="ECO:0000313" key="3">
    <source>
        <dbReference type="EnsemblFungi" id="PTTG_28475-t43_1-p1"/>
    </source>
</evidence>
<dbReference type="EMBL" id="ADAS02000112">
    <property type="protein sequence ID" value="OAV89973.1"/>
    <property type="molecule type" value="Genomic_DNA"/>
</dbReference>
<gene>
    <name evidence="2" type="ORF">PTTG_28475</name>
</gene>
<accession>A0A180GDF2</accession>
<dbReference type="AlphaFoldDB" id="A0A180GDF2"/>
<dbReference type="EnsemblFungi" id="PTTG_28475-t43_1">
    <property type="protein sequence ID" value="PTTG_28475-t43_1-p1"/>
    <property type="gene ID" value="PTTG_28475"/>
</dbReference>
<evidence type="ECO:0000313" key="4">
    <source>
        <dbReference type="Proteomes" id="UP000005240"/>
    </source>
</evidence>
<dbReference type="VEuPathDB" id="FungiDB:PTTG_28475"/>
<name>A0A180GDF2_PUCT1</name>
<feature type="compositionally biased region" description="Pro residues" evidence="1">
    <location>
        <begin position="229"/>
        <end position="243"/>
    </location>
</feature>
<protein>
    <submittedName>
        <fullName evidence="2 3">Uncharacterized protein</fullName>
    </submittedName>
</protein>
<reference evidence="2" key="2">
    <citation type="submission" date="2016-05" db="EMBL/GenBank/DDBJ databases">
        <title>Comparative analysis highlights variable genome content of wheat rusts and divergence of the mating loci.</title>
        <authorList>
            <person name="Cuomo C.A."/>
            <person name="Bakkeren G."/>
            <person name="Szabo L."/>
            <person name="Khalil H."/>
            <person name="Joly D."/>
            <person name="Goldberg J."/>
            <person name="Young S."/>
            <person name="Zeng Q."/>
            <person name="Fellers J."/>
        </authorList>
    </citation>
    <scope>NUCLEOTIDE SEQUENCE [LARGE SCALE GENOMIC DNA]</scope>
    <source>
        <strain evidence="2">1-1 BBBD Race 1</strain>
    </source>
</reference>
<feature type="region of interest" description="Disordered" evidence="1">
    <location>
        <begin position="158"/>
        <end position="248"/>
    </location>
</feature>